<feature type="region of interest" description="Disordered" evidence="1">
    <location>
        <begin position="154"/>
        <end position="184"/>
    </location>
</feature>
<reference evidence="2" key="2">
    <citation type="submission" date="2020-08" db="EMBL/GenBank/DDBJ databases">
        <title>Plant Genome Project.</title>
        <authorList>
            <person name="Zhang R.-G."/>
        </authorList>
    </citation>
    <scope>NUCLEOTIDE SEQUENCE</scope>
    <source>
        <strain evidence="2">Huo1</strain>
        <tissue evidence="2">Leaf</tissue>
    </source>
</reference>
<dbReference type="PANTHER" id="PTHR37250:SF1">
    <property type="entry name" value="OS05G0496000 PROTEIN"/>
    <property type="match status" value="1"/>
</dbReference>
<name>A0A8X9A393_SALSN</name>
<feature type="compositionally biased region" description="Basic and acidic residues" evidence="1">
    <location>
        <begin position="154"/>
        <end position="175"/>
    </location>
</feature>
<comment type="caution">
    <text evidence="2">The sequence shown here is derived from an EMBL/GenBank/DDBJ whole genome shotgun (WGS) entry which is preliminary data.</text>
</comment>
<organism evidence="2">
    <name type="scientific">Salvia splendens</name>
    <name type="common">Scarlet sage</name>
    <dbReference type="NCBI Taxonomy" id="180675"/>
    <lineage>
        <taxon>Eukaryota</taxon>
        <taxon>Viridiplantae</taxon>
        <taxon>Streptophyta</taxon>
        <taxon>Embryophyta</taxon>
        <taxon>Tracheophyta</taxon>
        <taxon>Spermatophyta</taxon>
        <taxon>Magnoliopsida</taxon>
        <taxon>eudicotyledons</taxon>
        <taxon>Gunneridae</taxon>
        <taxon>Pentapetalae</taxon>
        <taxon>asterids</taxon>
        <taxon>lamiids</taxon>
        <taxon>Lamiales</taxon>
        <taxon>Lamiaceae</taxon>
        <taxon>Nepetoideae</taxon>
        <taxon>Mentheae</taxon>
        <taxon>Salviinae</taxon>
        <taxon>Salvia</taxon>
        <taxon>Salvia subgen. Calosphace</taxon>
        <taxon>core Calosphace</taxon>
    </lineage>
</organism>
<dbReference type="AlphaFoldDB" id="A0A8X9A393"/>
<feature type="region of interest" description="Disordered" evidence="1">
    <location>
        <begin position="1"/>
        <end position="48"/>
    </location>
</feature>
<dbReference type="EMBL" id="PNBA02000004">
    <property type="protein sequence ID" value="KAG6427107.1"/>
    <property type="molecule type" value="Genomic_DNA"/>
</dbReference>
<proteinExistence type="predicted"/>
<sequence length="184" mass="20035">MELGSYRNMHVISLPSIDNRASEPDRREASAPENPIPMEQPHPSLPAEVNMDVAITANEVMRAGGFGATYDSRIMLPAASDCTELMDHLRDVHGDEGYKDGDIKATDKVEDGVTPEAQEAVNMEASFFSDDVIRAGGFGATDNISSFLPVASDHTDFEGNLRDARGYEESEEKSSRPGLGWKSE</sequence>
<keyword evidence="3" id="KW-1185">Reference proteome</keyword>
<dbReference type="Proteomes" id="UP000298416">
    <property type="component" value="Unassembled WGS sequence"/>
</dbReference>
<protein>
    <submittedName>
        <fullName evidence="2">Uncharacterized protein</fullName>
    </submittedName>
</protein>
<evidence type="ECO:0000313" key="2">
    <source>
        <dbReference type="EMBL" id="KAG6427107.1"/>
    </source>
</evidence>
<evidence type="ECO:0000313" key="3">
    <source>
        <dbReference type="Proteomes" id="UP000298416"/>
    </source>
</evidence>
<evidence type="ECO:0000256" key="1">
    <source>
        <dbReference type="SAM" id="MobiDB-lite"/>
    </source>
</evidence>
<accession>A0A8X9A393</accession>
<feature type="compositionally biased region" description="Basic and acidic residues" evidence="1">
    <location>
        <begin position="20"/>
        <end position="30"/>
    </location>
</feature>
<reference evidence="2" key="1">
    <citation type="submission" date="2018-01" db="EMBL/GenBank/DDBJ databases">
        <authorList>
            <person name="Mao J.F."/>
        </authorList>
    </citation>
    <scope>NUCLEOTIDE SEQUENCE</scope>
    <source>
        <strain evidence="2">Huo1</strain>
        <tissue evidence="2">Leaf</tissue>
    </source>
</reference>
<dbReference type="PANTHER" id="PTHR37250">
    <property type="entry name" value="OS05G0496000 PROTEIN"/>
    <property type="match status" value="1"/>
</dbReference>
<feature type="compositionally biased region" description="Pro residues" evidence="1">
    <location>
        <begin position="34"/>
        <end position="44"/>
    </location>
</feature>
<gene>
    <name evidence="2" type="ORF">SASPL_111347</name>
</gene>